<dbReference type="AlphaFoldDB" id="A0AAD5XKM5"/>
<protein>
    <submittedName>
        <fullName evidence="2">Uncharacterized protein</fullName>
    </submittedName>
</protein>
<feature type="region of interest" description="Disordered" evidence="1">
    <location>
        <begin position="188"/>
        <end position="240"/>
    </location>
</feature>
<dbReference type="EMBL" id="JADGJH010000255">
    <property type="protein sequence ID" value="KAJ3132296.1"/>
    <property type="molecule type" value="Genomic_DNA"/>
</dbReference>
<proteinExistence type="predicted"/>
<dbReference type="Proteomes" id="UP001211907">
    <property type="component" value="Unassembled WGS sequence"/>
</dbReference>
<evidence type="ECO:0000256" key="1">
    <source>
        <dbReference type="SAM" id="MobiDB-lite"/>
    </source>
</evidence>
<evidence type="ECO:0000313" key="3">
    <source>
        <dbReference type="Proteomes" id="UP001211907"/>
    </source>
</evidence>
<feature type="region of interest" description="Disordered" evidence="1">
    <location>
        <begin position="119"/>
        <end position="139"/>
    </location>
</feature>
<accession>A0AAD5XKM5</accession>
<name>A0AAD5XKM5_9FUNG</name>
<gene>
    <name evidence="2" type="ORF">HK100_005455</name>
</gene>
<keyword evidence="3" id="KW-1185">Reference proteome</keyword>
<reference evidence="2" key="1">
    <citation type="submission" date="2020-05" db="EMBL/GenBank/DDBJ databases">
        <title>Phylogenomic resolution of chytrid fungi.</title>
        <authorList>
            <person name="Stajich J.E."/>
            <person name="Amses K."/>
            <person name="Simmons R."/>
            <person name="Seto K."/>
            <person name="Myers J."/>
            <person name="Bonds A."/>
            <person name="Quandt C.A."/>
            <person name="Barry K."/>
            <person name="Liu P."/>
            <person name="Grigoriev I."/>
            <person name="Longcore J.E."/>
            <person name="James T.Y."/>
        </authorList>
    </citation>
    <scope>NUCLEOTIDE SEQUENCE</scope>
    <source>
        <strain evidence="2">JEL0513</strain>
    </source>
</reference>
<feature type="compositionally biased region" description="Polar residues" evidence="1">
    <location>
        <begin position="120"/>
        <end position="133"/>
    </location>
</feature>
<organism evidence="2 3">
    <name type="scientific">Physocladia obscura</name>
    <dbReference type="NCBI Taxonomy" id="109957"/>
    <lineage>
        <taxon>Eukaryota</taxon>
        <taxon>Fungi</taxon>
        <taxon>Fungi incertae sedis</taxon>
        <taxon>Chytridiomycota</taxon>
        <taxon>Chytridiomycota incertae sedis</taxon>
        <taxon>Chytridiomycetes</taxon>
        <taxon>Chytridiales</taxon>
        <taxon>Chytriomycetaceae</taxon>
        <taxon>Physocladia</taxon>
    </lineage>
</organism>
<sequence>MSTRKKVSCDGDSFWDSFGFAPGAEERKELKSISTVEATVELKSSLSRVVSAKSGASKAVPATPSITCFDPSSADYFAQQSRYCSVATVPLLPQPPQPQNKINQVGAMIFDAFFCPPPKNQQKQKTISPKQRVSPSFSSSKAASSQTIIADSIRSIIPEASNLFANIISPGRVSEAITSMVAISNSNLPRQPTPYGYKPSSSYSEDSYTFGNRNNSTSCGEDGVLPASSMTTKKSGGSNTTGNNVKIAVAYPQNQQSLLNATLNSTKAVVSHIVAQTVSSATKTNGGRGGGNNDERRKLAEELCRDSKIDGLWESSDVGGLSWKRNKTVWGKSDALFVGFADDNGLVEKRSLLGDRSNLLSENDAISE</sequence>
<comment type="caution">
    <text evidence="2">The sequence shown here is derived from an EMBL/GenBank/DDBJ whole genome shotgun (WGS) entry which is preliminary data.</text>
</comment>
<feature type="compositionally biased region" description="Low complexity" evidence="1">
    <location>
        <begin position="228"/>
        <end position="240"/>
    </location>
</feature>
<feature type="compositionally biased region" description="Polar residues" evidence="1">
    <location>
        <begin position="199"/>
        <end position="219"/>
    </location>
</feature>
<evidence type="ECO:0000313" key="2">
    <source>
        <dbReference type="EMBL" id="KAJ3132296.1"/>
    </source>
</evidence>